<gene>
    <name evidence="1" type="ORF">IFM89_008943</name>
</gene>
<proteinExistence type="predicted"/>
<dbReference type="PANTHER" id="PTHR33265:SF26">
    <property type="entry name" value="OS06G0554600 PROTEIN"/>
    <property type="match status" value="1"/>
</dbReference>
<reference evidence="1 2" key="1">
    <citation type="submission" date="2020-10" db="EMBL/GenBank/DDBJ databases">
        <title>The Coptis chinensis genome and diversification of protoberbering-type alkaloids.</title>
        <authorList>
            <person name="Wang B."/>
            <person name="Shu S."/>
            <person name="Song C."/>
            <person name="Liu Y."/>
        </authorList>
    </citation>
    <scope>NUCLEOTIDE SEQUENCE [LARGE SCALE GENOMIC DNA]</scope>
    <source>
        <strain evidence="1">HL-2020</strain>
        <tissue evidence="1">Leaf</tissue>
    </source>
</reference>
<sequence length="161" mass="18509">MDPSTTTTASTSPPHVVSSKKLPTIIRMVYFVIRNRITEMKFMANLHNLMTMRGKITGKAIRKLMFHHHSAQVSVVPKEYEFSFGALEKILEMLDCEVMEASPVLPGFGRSPMVQQLRITDSPFPSRNTDEDSHIDEEAEEFINNFYARLRMQMKLTDIEE</sequence>
<keyword evidence="2" id="KW-1185">Reference proteome</keyword>
<accession>A0A835M231</accession>
<comment type="caution">
    <text evidence="1">The sequence shown here is derived from an EMBL/GenBank/DDBJ whole genome shotgun (WGS) entry which is preliminary data.</text>
</comment>
<dbReference type="AlphaFoldDB" id="A0A835M231"/>
<dbReference type="Pfam" id="PF05553">
    <property type="entry name" value="DUF761"/>
    <property type="match status" value="1"/>
</dbReference>
<evidence type="ECO:0000313" key="2">
    <source>
        <dbReference type="Proteomes" id="UP000631114"/>
    </source>
</evidence>
<organism evidence="1 2">
    <name type="scientific">Coptis chinensis</name>
    <dbReference type="NCBI Taxonomy" id="261450"/>
    <lineage>
        <taxon>Eukaryota</taxon>
        <taxon>Viridiplantae</taxon>
        <taxon>Streptophyta</taxon>
        <taxon>Embryophyta</taxon>
        <taxon>Tracheophyta</taxon>
        <taxon>Spermatophyta</taxon>
        <taxon>Magnoliopsida</taxon>
        <taxon>Ranunculales</taxon>
        <taxon>Ranunculaceae</taxon>
        <taxon>Coptidoideae</taxon>
        <taxon>Coptis</taxon>
    </lineage>
</organism>
<protein>
    <submittedName>
        <fullName evidence="1">Uncharacterized protein</fullName>
    </submittedName>
</protein>
<dbReference type="OrthoDB" id="696337at2759"/>
<dbReference type="InterPro" id="IPR008480">
    <property type="entry name" value="DUF761_pln"/>
</dbReference>
<dbReference type="Proteomes" id="UP000631114">
    <property type="component" value="Unassembled WGS sequence"/>
</dbReference>
<evidence type="ECO:0000313" key="1">
    <source>
        <dbReference type="EMBL" id="KAF9613552.1"/>
    </source>
</evidence>
<dbReference type="EMBL" id="JADFTS010000003">
    <property type="protein sequence ID" value="KAF9613552.1"/>
    <property type="molecule type" value="Genomic_DNA"/>
</dbReference>
<name>A0A835M231_9MAGN</name>
<dbReference type="PANTHER" id="PTHR33265">
    <property type="entry name" value="AVR9/CF-9 RAPIDLY ELICITED PROTEIN-RELATED"/>
    <property type="match status" value="1"/>
</dbReference>